<dbReference type="PRINTS" id="PR00455">
    <property type="entry name" value="HTHTETR"/>
</dbReference>
<dbReference type="InterPro" id="IPR050624">
    <property type="entry name" value="HTH-type_Tx_Regulator"/>
</dbReference>
<accession>A0A1S2M380</accession>
<dbReference type="PROSITE" id="PS50977">
    <property type="entry name" value="HTH_TETR_2"/>
    <property type="match status" value="1"/>
</dbReference>
<dbReference type="AlphaFoldDB" id="A0A1S2M380"/>
<keyword evidence="6" id="KW-1185">Reference proteome</keyword>
<dbReference type="EMBL" id="MLQS01000019">
    <property type="protein sequence ID" value="OIJ19209.1"/>
    <property type="molecule type" value="Genomic_DNA"/>
</dbReference>
<name>A0A1S2M380_9BACI</name>
<protein>
    <recommendedName>
        <fullName evidence="4">HTH tetR-type domain-containing protein</fullName>
    </recommendedName>
</protein>
<evidence type="ECO:0000256" key="3">
    <source>
        <dbReference type="PROSITE-ProRule" id="PRU00335"/>
    </source>
</evidence>
<keyword evidence="2 3" id="KW-0238">DNA-binding</keyword>
<dbReference type="SUPFAM" id="SSF46689">
    <property type="entry name" value="Homeodomain-like"/>
    <property type="match status" value="1"/>
</dbReference>
<keyword evidence="1" id="KW-0678">Repressor</keyword>
<feature type="domain" description="HTH tetR-type" evidence="4">
    <location>
        <begin position="10"/>
        <end position="70"/>
    </location>
</feature>
<organism evidence="5 6">
    <name type="scientific">Anaerobacillus alkalidiazotrophicus</name>
    <dbReference type="NCBI Taxonomy" id="472963"/>
    <lineage>
        <taxon>Bacteria</taxon>
        <taxon>Bacillati</taxon>
        <taxon>Bacillota</taxon>
        <taxon>Bacilli</taxon>
        <taxon>Bacillales</taxon>
        <taxon>Bacillaceae</taxon>
        <taxon>Anaerobacillus</taxon>
    </lineage>
</organism>
<evidence type="ECO:0000313" key="6">
    <source>
        <dbReference type="Proteomes" id="UP000180057"/>
    </source>
</evidence>
<evidence type="ECO:0000256" key="1">
    <source>
        <dbReference type="ARBA" id="ARBA00022491"/>
    </source>
</evidence>
<gene>
    <name evidence="5" type="ORF">BKP45_13700</name>
</gene>
<dbReference type="STRING" id="472963.BKP45_13700"/>
<dbReference type="GO" id="GO:0003677">
    <property type="term" value="F:DNA binding"/>
    <property type="evidence" value="ECO:0007669"/>
    <property type="project" value="UniProtKB-UniRule"/>
</dbReference>
<feature type="DNA-binding region" description="H-T-H motif" evidence="3">
    <location>
        <begin position="33"/>
        <end position="52"/>
    </location>
</feature>
<dbReference type="InterPro" id="IPR009057">
    <property type="entry name" value="Homeodomain-like_sf"/>
</dbReference>
<dbReference type="InterPro" id="IPR001647">
    <property type="entry name" value="HTH_TetR"/>
</dbReference>
<dbReference type="PANTHER" id="PTHR43479:SF11">
    <property type="entry name" value="ACREF_ENVCD OPERON REPRESSOR-RELATED"/>
    <property type="match status" value="1"/>
</dbReference>
<comment type="caution">
    <text evidence="5">The sequence shown here is derived from an EMBL/GenBank/DDBJ whole genome shotgun (WGS) entry which is preliminary data.</text>
</comment>
<dbReference type="Gene3D" id="1.10.357.10">
    <property type="entry name" value="Tetracycline Repressor, domain 2"/>
    <property type="match status" value="1"/>
</dbReference>
<sequence length="196" mass="22917">MDFFKSDKARQTKRKIVEAAEVLLMERDITKVSVSEIVKKAKVAKGTFYLYFESKEDLAWDLVQKGVLIFWHEITELKEASVSKETIDNLISKAINFSIKNKKIIRIIHQVKFLEFINHENHQSKFEEKFSLAIKAWLDRGIAEGVLDIQDSDFYAKFILISLHEILERMILGELDYDLNEAETHLKDIINKIIGW</sequence>
<evidence type="ECO:0000259" key="4">
    <source>
        <dbReference type="PROSITE" id="PS50977"/>
    </source>
</evidence>
<evidence type="ECO:0000313" key="5">
    <source>
        <dbReference type="EMBL" id="OIJ19209.1"/>
    </source>
</evidence>
<reference evidence="5 6" key="1">
    <citation type="submission" date="2016-10" db="EMBL/GenBank/DDBJ databases">
        <title>Draft genome sequences of four alkaliphilic bacteria belonging to the Anaerobacillus genus.</title>
        <authorList>
            <person name="Bassil N.M."/>
            <person name="Lloyd J.R."/>
        </authorList>
    </citation>
    <scope>NUCLEOTIDE SEQUENCE [LARGE SCALE GENOMIC DNA]</scope>
    <source>
        <strain evidence="5 6">DSM 22531</strain>
    </source>
</reference>
<dbReference type="Proteomes" id="UP000180057">
    <property type="component" value="Unassembled WGS sequence"/>
</dbReference>
<dbReference type="RefSeq" id="WP_071390256.1">
    <property type="nucleotide sequence ID" value="NZ_MLQS01000019.1"/>
</dbReference>
<proteinExistence type="predicted"/>
<dbReference type="Pfam" id="PF00440">
    <property type="entry name" value="TetR_N"/>
    <property type="match status" value="1"/>
</dbReference>
<dbReference type="PANTHER" id="PTHR43479">
    <property type="entry name" value="ACREF/ENVCD OPERON REPRESSOR-RELATED"/>
    <property type="match status" value="1"/>
</dbReference>
<evidence type="ECO:0000256" key="2">
    <source>
        <dbReference type="ARBA" id="ARBA00023125"/>
    </source>
</evidence>